<evidence type="ECO:0000256" key="9">
    <source>
        <dbReference type="RuleBase" id="RU000394"/>
    </source>
</evidence>
<keyword evidence="4 8" id="KW-0547">Nucleotide-binding</keyword>
<evidence type="ECO:0000256" key="4">
    <source>
        <dbReference type="ARBA" id="ARBA00022741"/>
    </source>
</evidence>
<proteinExistence type="inferred from homology"/>
<name>A0A835VAJ2_VANPL</name>
<dbReference type="GO" id="GO:0005876">
    <property type="term" value="C:spindle microtubule"/>
    <property type="evidence" value="ECO:0007669"/>
    <property type="project" value="TreeGrafter"/>
</dbReference>
<dbReference type="SMART" id="SM00129">
    <property type="entry name" value="KISc"/>
    <property type="match status" value="1"/>
</dbReference>
<keyword evidence="5 8" id="KW-0067">ATP-binding</keyword>
<dbReference type="PANTHER" id="PTHR47970">
    <property type="entry name" value="KINESIN-LIKE PROTEIN KIF11"/>
    <property type="match status" value="1"/>
</dbReference>
<dbReference type="GO" id="GO:0008574">
    <property type="term" value="F:plus-end-directed microtubule motor activity"/>
    <property type="evidence" value="ECO:0007669"/>
    <property type="project" value="TreeGrafter"/>
</dbReference>
<evidence type="ECO:0000256" key="7">
    <source>
        <dbReference type="ARBA" id="ARBA00023212"/>
    </source>
</evidence>
<keyword evidence="6 8" id="KW-0505">Motor protein</keyword>
<evidence type="ECO:0000256" key="8">
    <source>
        <dbReference type="PROSITE-ProRule" id="PRU00283"/>
    </source>
</evidence>
<dbReference type="PROSITE" id="PS00411">
    <property type="entry name" value="KINESIN_MOTOR_1"/>
    <property type="match status" value="1"/>
</dbReference>
<dbReference type="GO" id="GO:0007018">
    <property type="term" value="P:microtubule-based movement"/>
    <property type="evidence" value="ECO:0007669"/>
    <property type="project" value="InterPro"/>
</dbReference>
<dbReference type="PROSITE" id="PS50067">
    <property type="entry name" value="KINESIN_MOTOR_2"/>
    <property type="match status" value="1"/>
</dbReference>
<feature type="region of interest" description="Disordered" evidence="10">
    <location>
        <begin position="30"/>
        <end position="49"/>
    </location>
</feature>
<feature type="binding site" evidence="8">
    <location>
        <begin position="138"/>
        <end position="145"/>
    </location>
    <ligand>
        <name>ATP</name>
        <dbReference type="ChEBI" id="CHEBI:30616"/>
    </ligand>
</feature>
<organism evidence="12 13">
    <name type="scientific">Vanilla planifolia</name>
    <name type="common">Vanilla</name>
    <dbReference type="NCBI Taxonomy" id="51239"/>
    <lineage>
        <taxon>Eukaryota</taxon>
        <taxon>Viridiplantae</taxon>
        <taxon>Streptophyta</taxon>
        <taxon>Embryophyta</taxon>
        <taxon>Tracheophyta</taxon>
        <taxon>Spermatophyta</taxon>
        <taxon>Magnoliopsida</taxon>
        <taxon>Liliopsida</taxon>
        <taxon>Asparagales</taxon>
        <taxon>Orchidaceae</taxon>
        <taxon>Vanilloideae</taxon>
        <taxon>Vanilleae</taxon>
        <taxon>Vanilla</taxon>
    </lineage>
</organism>
<dbReference type="Gene3D" id="3.40.850.10">
    <property type="entry name" value="Kinesin motor domain"/>
    <property type="match status" value="1"/>
</dbReference>
<evidence type="ECO:0000256" key="10">
    <source>
        <dbReference type="SAM" id="MobiDB-lite"/>
    </source>
</evidence>
<dbReference type="GO" id="GO:0008017">
    <property type="term" value="F:microtubule binding"/>
    <property type="evidence" value="ECO:0007669"/>
    <property type="project" value="InterPro"/>
</dbReference>
<dbReference type="GO" id="GO:0090307">
    <property type="term" value="P:mitotic spindle assembly"/>
    <property type="evidence" value="ECO:0007669"/>
    <property type="project" value="TreeGrafter"/>
</dbReference>
<dbReference type="PANTHER" id="PTHR47970:SF6">
    <property type="entry name" value="KINESIN-LIKE PROTEIN KIN-UC ISOFORM X1"/>
    <property type="match status" value="1"/>
</dbReference>
<dbReference type="InterPro" id="IPR047149">
    <property type="entry name" value="KIF11-like"/>
</dbReference>
<dbReference type="GO" id="GO:0051231">
    <property type="term" value="P:spindle elongation"/>
    <property type="evidence" value="ECO:0007669"/>
    <property type="project" value="TreeGrafter"/>
</dbReference>
<evidence type="ECO:0000256" key="6">
    <source>
        <dbReference type="ARBA" id="ARBA00023175"/>
    </source>
</evidence>
<dbReference type="OrthoDB" id="3176171at2759"/>
<dbReference type="AlphaFoldDB" id="A0A835VAJ2"/>
<dbReference type="InterPro" id="IPR001752">
    <property type="entry name" value="Kinesin_motor_dom"/>
</dbReference>
<dbReference type="EMBL" id="JADCNM010000003">
    <property type="protein sequence ID" value="KAG0490448.1"/>
    <property type="molecule type" value="Genomic_DNA"/>
</dbReference>
<dbReference type="SUPFAM" id="SSF52540">
    <property type="entry name" value="P-loop containing nucleoside triphosphate hydrolases"/>
    <property type="match status" value="1"/>
</dbReference>
<evidence type="ECO:0000256" key="1">
    <source>
        <dbReference type="ARBA" id="ARBA00004245"/>
    </source>
</evidence>
<dbReference type="Proteomes" id="UP000639772">
    <property type="component" value="Chromosome 3"/>
</dbReference>
<evidence type="ECO:0000259" key="11">
    <source>
        <dbReference type="PROSITE" id="PS50067"/>
    </source>
</evidence>
<evidence type="ECO:0000313" key="13">
    <source>
        <dbReference type="Proteomes" id="UP000639772"/>
    </source>
</evidence>
<comment type="caution">
    <text evidence="12">The sequence shown here is derived from an EMBL/GenBank/DDBJ whole genome shotgun (WGS) entry which is preliminary data.</text>
</comment>
<dbReference type="InterPro" id="IPR027417">
    <property type="entry name" value="P-loop_NTPase"/>
</dbReference>
<feature type="domain" description="Kinesin motor" evidence="11">
    <location>
        <begin position="54"/>
        <end position="262"/>
    </location>
</feature>
<dbReference type="Pfam" id="PF00225">
    <property type="entry name" value="Kinesin"/>
    <property type="match status" value="1"/>
</dbReference>
<sequence>MASPSLLRSSQRLDRRFISSLGSASAVKKPITARHSVATSPGASFDDDDADADRVRVAVRVRPKNEEDFSDSEFSDCLELQPELRRLKLRKNSWNTESYKFDEVFTEVASQKRVYEAIAKPVVQSVLNGYNGTIMAYGQTGTGKTYTIGRLGKDNLSERGIMVRALEDILADISPEVDKVSISYLQVYVHRFSKGKDENEVLPVDVRDDNDSKSKLLIIDLAGSERIDKSGTARASLIVTVGPSVRYYSETSSTIMFGQRVR</sequence>
<evidence type="ECO:0000313" key="12">
    <source>
        <dbReference type="EMBL" id="KAG0490448.1"/>
    </source>
</evidence>
<protein>
    <recommendedName>
        <fullName evidence="9">Kinesin-like protein</fullName>
    </recommendedName>
</protein>
<dbReference type="InterPro" id="IPR019821">
    <property type="entry name" value="Kinesin_motor_CS"/>
</dbReference>
<comment type="subcellular location">
    <subcellularLocation>
        <location evidence="1">Cytoplasm</location>
        <location evidence="1">Cytoskeleton</location>
    </subcellularLocation>
</comment>
<reference evidence="12 13" key="1">
    <citation type="journal article" date="2020" name="Nat. Food">
        <title>A phased Vanilla planifolia genome enables genetic improvement of flavour and production.</title>
        <authorList>
            <person name="Hasing T."/>
            <person name="Tang H."/>
            <person name="Brym M."/>
            <person name="Khazi F."/>
            <person name="Huang T."/>
            <person name="Chambers A.H."/>
        </authorList>
    </citation>
    <scope>NUCLEOTIDE SEQUENCE [LARGE SCALE GENOMIC DNA]</scope>
    <source>
        <tissue evidence="12">Leaf</tissue>
    </source>
</reference>
<accession>A0A835VAJ2</accession>
<keyword evidence="3 9" id="KW-0493">Microtubule</keyword>
<comment type="similarity">
    <text evidence="8 9">Belongs to the TRAFAC class myosin-kinesin ATPase superfamily. Kinesin family.</text>
</comment>
<keyword evidence="2" id="KW-0963">Cytoplasm</keyword>
<dbReference type="GO" id="GO:0072686">
    <property type="term" value="C:mitotic spindle"/>
    <property type="evidence" value="ECO:0007669"/>
    <property type="project" value="TreeGrafter"/>
</dbReference>
<dbReference type="GO" id="GO:0005524">
    <property type="term" value="F:ATP binding"/>
    <property type="evidence" value="ECO:0007669"/>
    <property type="project" value="UniProtKB-UniRule"/>
</dbReference>
<dbReference type="InterPro" id="IPR036961">
    <property type="entry name" value="Kinesin_motor_dom_sf"/>
</dbReference>
<keyword evidence="7" id="KW-0206">Cytoskeleton</keyword>
<evidence type="ECO:0000256" key="5">
    <source>
        <dbReference type="ARBA" id="ARBA00022840"/>
    </source>
</evidence>
<gene>
    <name evidence="12" type="ORF">HPP92_007311</name>
</gene>
<evidence type="ECO:0000256" key="2">
    <source>
        <dbReference type="ARBA" id="ARBA00022490"/>
    </source>
</evidence>
<evidence type="ECO:0000256" key="3">
    <source>
        <dbReference type="ARBA" id="ARBA00022701"/>
    </source>
</evidence>